<name>A0A1G8XTM9_9BACL</name>
<dbReference type="InterPro" id="IPR012939">
    <property type="entry name" value="Glyco_hydro_92"/>
</dbReference>
<dbReference type="SUPFAM" id="SSF49785">
    <property type="entry name" value="Galactose-binding domain-like"/>
    <property type="match status" value="4"/>
</dbReference>
<dbReference type="NCBIfam" id="TIGR01180">
    <property type="entry name" value="aman2_put"/>
    <property type="match status" value="1"/>
</dbReference>
<dbReference type="GO" id="GO:0006516">
    <property type="term" value="P:glycoprotein catabolic process"/>
    <property type="evidence" value="ECO:0007669"/>
    <property type="project" value="TreeGrafter"/>
</dbReference>
<dbReference type="Pfam" id="PF03422">
    <property type="entry name" value="CBM_6"/>
    <property type="match status" value="3"/>
</dbReference>
<dbReference type="InterPro" id="IPR000421">
    <property type="entry name" value="FA58C"/>
</dbReference>
<accession>A0A1G8XTM9</accession>
<keyword evidence="1" id="KW-0732">Signal</keyword>
<dbReference type="CDD" id="cd04084">
    <property type="entry name" value="CBM6_xylanase-like"/>
    <property type="match status" value="3"/>
</dbReference>
<evidence type="ECO:0000259" key="3">
    <source>
        <dbReference type="PROSITE" id="PS50022"/>
    </source>
</evidence>
<dbReference type="InterPro" id="IPR008928">
    <property type="entry name" value="6-hairpin_glycosidase_sf"/>
</dbReference>
<evidence type="ECO:0000313" key="6">
    <source>
        <dbReference type="Proteomes" id="UP000199050"/>
    </source>
</evidence>
<dbReference type="Proteomes" id="UP000199050">
    <property type="component" value="Unassembled WGS sequence"/>
</dbReference>
<feature type="domain" description="CBM6" evidence="4">
    <location>
        <begin position="1361"/>
        <end position="1503"/>
    </location>
</feature>
<evidence type="ECO:0000256" key="2">
    <source>
        <dbReference type="SAM" id="MobiDB-lite"/>
    </source>
</evidence>
<organism evidence="5 6">
    <name type="scientific">Paenibacillus typhae</name>
    <dbReference type="NCBI Taxonomy" id="1174501"/>
    <lineage>
        <taxon>Bacteria</taxon>
        <taxon>Bacillati</taxon>
        <taxon>Bacillota</taxon>
        <taxon>Bacilli</taxon>
        <taxon>Bacillales</taxon>
        <taxon>Paenibacillaceae</taxon>
        <taxon>Paenibacillus</taxon>
    </lineage>
</organism>
<dbReference type="STRING" id="1174501.SAMN05216192_12739"/>
<dbReference type="InterPro" id="IPR050883">
    <property type="entry name" value="PNGase"/>
</dbReference>
<dbReference type="PROSITE" id="PS51175">
    <property type="entry name" value="CBM6"/>
    <property type="match status" value="3"/>
</dbReference>
<dbReference type="EMBL" id="FNDX01000027">
    <property type="protein sequence ID" value="SDJ93524.1"/>
    <property type="molecule type" value="Genomic_DNA"/>
</dbReference>
<dbReference type="GO" id="GO:0005829">
    <property type="term" value="C:cytosol"/>
    <property type="evidence" value="ECO:0007669"/>
    <property type="project" value="TreeGrafter"/>
</dbReference>
<feature type="compositionally biased region" description="Gly residues" evidence="2">
    <location>
        <begin position="1317"/>
        <end position="1327"/>
    </location>
</feature>
<dbReference type="Pfam" id="PF07971">
    <property type="entry name" value="Glyco_hydro_92"/>
    <property type="match status" value="1"/>
</dbReference>
<dbReference type="Gene3D" id="1.20.1050.60">
    <property type="entry name" value="alpha-1,2-mannosidase"/>
    <property type="match status" value="1"/>
</dbReference>
<reference evidence="6" key="1">
    <citation type="submission" date="2016-10" db="EMBL/GenBank/DDBJ databases">
        <authorList>
            <person name="Varghese N."/>
            <person name="Submissions S."/>
        </authorList>
    </citation>
    <scope>NUCLEOTIDE SEQUENCE [LARGE SCALE GENOMIC DNA]</scope>
    <source>
        <strain evidence="6">CGMCC 1.11012</strain>
    </source>
</reference>
<dbReference type="InterPro" id="IPR006584">
    <property type="entry name" value="Cellulose-bd_IV"/>
</dbReference>
<dbReference type="InterPro" id="IPR014718">
    <property type="entry name" value="GH-type_carb-bd"/>
</dbReference>
<dbReference type="SMART" id="SM00606">
    <property type="entry name" value="CBD_IV"/>
    <property type="match status" value="3"/>
</dbReference>
<dbReference type="Pfam" id="PF17678">
    <property type="entry name" value="Glyco_hydro_92N"/>
    <property type="match status" value="1"/>
</dbReference>
<dbReference type="InterPro" id="IPR005887">
    <property type="entry name" value="GH92_a_mannosidase_put"/>
</dbReference>
<dbReference type="GO" id="GO:0005975">
    <property type="term" value="P:carbohydrate metabolic process"/>
    <property type="evidence" value="ECO:0007669"/>
    <property type="project" value="InterPro"/>
</dbReference>
<dbReference type="InterPro" id="IPR005084">
    <property type="entry name" value="CBM6"/>
</dbReference>
<gene>
    <name evidence="5" type="ORF">SAMN05216192_12739</name>
</gene>
<dbReference type="Gene3D" id="1.20.1610.10">
    <property type="entry name" value="alpha-1,2-mannosidases domains"/>
    <property type="match status" value="1"/>
</dbReference>
<proteinExistence type="predicted"/>
<dbReference type="RefSeq" id="WP_244157777.1">
    <property type="nucleotide sequence ID" value="NZ_CBCSKY010000015.1"/>
</dbReference>
<dbReference type="GO" id="GO:0030246">
    <property type="term" value="F:carbohydrate binding"/>
    <property type="evidence" value="ECO:0007669"/>
    <property type="project" value="InterPro"/>
</dbReference>
<evidence type="ECO:0000259" key="4">
    <source>
        <dbReference type="PROSITE" id="PS51175"/>
    </source>
</evidence>
<feature type="domain" description="CBM6" evidence="4">
    <location>
        <begin position="1512"/>
        <end position="1654"/>
    </location>
</feature>
<dbReference type="PANTHER" id="PTHR12143">
    <property type="entry name" value="PEPTIDE N-GLYCANASE PNGASE -RELATED"/>
    <property type="match status" value="1"/>
</dbReference>
<dbReference type="PROSITE" id="PS50022">
    <property type="entry name" value="FA58C_3"/>
    <property type="match status" value="1"/>
</dbReference>
<keyword evidence="6" id="KW-1185">Reference proteome</keyword>
<dbReference type="Gene3D" id="2.70.98.10">
    <property type="match status" value="1"/>
</dbReference>
<feature type="domain" description="CBM6" evidence="4">
    <location>
        <begin position="1662"/>
        <end position="1804"/>
    </location>
</feature>
<dbReference type="Gene3D" id="3.30.2080.10">
    <property type="entry name" value="GH92 mannosidase domain"/>
    <property type="match status" value="1"/>
</dbReference>
<dbReference type="SUPFAM" id="SSF48208">
    <property type="entry name" value="Six-hairpin glycosidases"/>
    <property type="match status" value="1"/>
</dbReference>
<feature type="domain" description="F5/8 type C" evidence="3">
    <location>
        <begin position="56"/>
        <end position="208"/>
    </location>
</feature>
<dbReference type="Gene3D" id="2.60.120.260">
    <property type="entry name" value="Galactose-binding domain-like"/>
    <property type="match status" value="5"/>
</dbReference>
<sequence>MLKWLLWSAVWFNPALLYKMKAREMKLMRKQLFAILMSVLMLLGLLDSVTAITVTASAAEAGIEVYPTRNVALNAKVAASGQANINERAEFAVDGKLDTKWCDNTAAKIKWMTLDLGKQYTINEWKVYNAAISEGSNSPFWNTQNFRLQKSDDGVTWTDVDVVQGNVQTVVDRYLPEPVTAQYLRFYVSKGAAGDNTVRLYELEIYGVDTGKYPAYPAVNLDPADYVDPFINTLGDNGQTNPGPSMPFGLVSVGPDSDGGAFSGYYYQDKNLKGFSQVRFSGAGCSGAGGNILMMPQTGSFTKNVNEYKQKYDKSSEQASAGYYGVTLASGIGVELTASNNVGFHRYTFPASANTGSVLVDLSNSYAGMLDANLKVESNNEITGMVQSKNVCGNGYYKLYYSIQFDHDFGSYTSWEGNTTGAAAVRSGANSGVWVNFNTASDKVIQAKVGLSAVSVEQARAEAKQDIADWDFDAQHAKIRAAWSDILGKVEIKDADEENKKVFYTQMYHTYLHPKNVTSSAGTFKAGRAESAVRQTSELGDDFEYYNGWATWDDFRKYALFSVLEPQKYNNMVKSLVDLYTTRGTYTQWGDGYWPSPTVRNEFNGAVILDAYAKGFTDYDAYTALKGMAVDADNFSISDSEISGKLEKAKSAYFPMKLAALLGDKSTYDKYKKLALSYQKLWNANQVDENGVKTGFFTPNGTTVAKNDVTAVDKYAYQGNLWTYRWSATQDMNGLAQLMGGKTEMAKQLQDFFARNEYMAINEPDIDVPYLFNYLGYPYLTQYYAREYTTEVVTQKYHNHGLYAYPIQSRVYRADPEGYLPSMDDDAGGMSSWFVYSAMGLFPGNPGDANFLIGSPIFSELTLHLDGGKTFTIKADNVSPENRFIQSAELNGQTFDQAWISYADVKNGGTLEFDMAGEPNYAWGASAKAAPPTVDYDADIENTLSRTALVSGGSEWKYYDKGKAPGNGWTGADFNDSSWSFGQAPLGYDNKGYAKTVTGYGPDASKKYTTTYFRTMFEAADLKDILELDAGLIRDDGAVVYLNGHEIIRTNMPAGAVAYETNANATVGDERDWNRYEIDPAYLKEGVNVLAAEVHQVNFSSSDIAFDFSLETIREMVKPQAPTAPAVDDKANTFGWTPVPGFESPSDYEVSTDNGASWKTADANPQVVGPQAFAAGAVQVRIKASEARNVTAGEALLSDAPYTSDILWDVYDLKADVKRTGNMTVEVTGTLKGGYTGPAVAVIQLMDGEQQALLSSAMSVQSGSFDLAQSFGVNAGSYQVNVYLVDSYNGNIYDSLWLAEPVEFQPEPAPQNPGQPGNPGGPGGEQPGGEEPLPEPLPVPVKNPVVPDPAEEPEPPVVDNRIVEFESGTAWSDAVNTFNNGKLKTEAGNNGTVVGNTFTGAWLSFADIDFGNEGANKITVEYNANSDRTPADSQLELRLGAADGELLGTVALKNTGAGWTQYATAEGMLNRTLTGKQTLFAVLKGTTDSARPYVANLDRFIWSYQAIRTDYAKLELENYDAWSTDNNPANGGPLKTEAGKSGKQVANTFSGAWLAYKSMNFGSAGVNQWSVEYAGNSTNTAADSSVELRLGGVNGELVGTLAAPPTAGSWGTYKTVTGELSKTLTGLQDIYLVFKGSTDSTFKYIGNFDNASFSLAAAEPDVLVEFENRTAWSDAKNTFNNNPLKTENNNGGKTVGNTFTGAWLTFDDIDFGTQGKNYVSFLYDAPTNRTPADITAEIRLGGKDGTVIATVNLPNTGGAWGSYKTAGAALSQKLTGKQSLYVSFKGSTTSSLLYVGNLDKMTFTKK</sequence>
<dbReference type="InterPro" id="IPR008979">
    <property type="entry name" value="Galactose-bd-like_sf"/>
</dbReference>
<evidence type="ECO:0000313" key="5">
    <source>
        <dbReference type="EMBL" id="SDJ93524.1"/>
    </source>
</evidence>
<dbReference type="InterPro" id="IPR041371">
    <property type="entry name" value="GH92_N"/>
</dbReference>
<dbReference type="PANTHER" id="PTHR12143:SF39">
    <property type="entry name" value="SECRETED PROTEIN"/>
    <property type="match status" value="1"/>
</dbReference>
<feature type="region of interest" description="Disordered" evidence="2">
    <location>
        <begin position="1304"/>
        <end position="1356"/>
    </location>
</feature>
<protein>
    <submittedName>
        <fullName evidence="5">Alpha-1,2-mannosidase, putative</fullName>
    </submittedName>
</protein>
<dbReference type="Pfam" id="PF00754">
    <property type="entry name" value="F5_F8_type_C"/>
    <property type="match status" value="1"/>
</dbReference>
<evidence type="ECO:0000256" key="1">
    <source>
        <dbReference type="ARBA" id="ARBA00022729"/>
    </source>
</evidence>
<dbReference type="GO" id="GO:0000224">
    <property type="term" value="F:peptide-N4-(N-acetyl-beta-glucosaminyl)asparagine amidase activity"/>
    <property type="evidence" value="ECO:0007669"/>
    <property type="project" value="TreeGrafter"/>
</dbReference>